<name>A0A645AD84_9ZZZZ</name>
<organism evidence="1">
    <name type="scientific">bioreactor metagenome</name>
    <dbReference type="NCBI Taxonomy" id="1076179"/>
    <lineage>
        <taxon>unclassified sequences</taxon>
        <taxon>metagenomes</taxon>
        <taxon>ecological metagenomes</taxon>
    </lineage>
</organism>
<proteinExistence type="predicted"/>
<dbReference type="EMBL" id="VSSQ01012261">
    <property type="protein sequence ID" value="MPM48803.1"/>
    <property type="molecule type" value="Genomic_DNA"/>
</dbReference>
<comment type="caution">
    <text evidence="1">The sequence shown here is derived from an EMBL/GenBank/DDBJ whole genome shotgun (WGS) entry which is preliminary data.</text>
</comment>
<evidence type="ECO:0000313" key="1">
    <source>
        <dbReference type="EMBL" id="MPM48803.1"/>
    </source>
</evidence>
<gene>
    <name evidence="1" type="ORF">SDC9_95530</name>
</gene>
<accession>A0A645AD84</accession>
<reference evidence="1" key="1">
    <citation type="submission" date="2019-08" db="EMBL/GenBank/DDBJ databases">
        <authorList>
            <person name="Kucharzyk K."/>
            <person name="Murdoch R.W."/>
            <person name="Higgins S."/>
            <person name="Loffler F."/>
        </authorList>
    </citation>
    <scope>NUCLEOTIDE SEQUENCE</scope>
</reference>
<protein>
    <submittedName>
        <fullName evidence="1">Uncharacterized protein</fullName>
    </submittedName>
</protein>
<dbReference type="AlphaFoldDB" id="A0A645AD84"/>
<sequence length="162" mass="17535">MRRVLVQRKVVARRGNRQHAAHAQLLVHIARSATAVGVELHAHHVGAGVLARFHQRVRAGDAVAQVQVDVRTGCHRRQGLAFRMRQLHQVRVLGRVADGLHAQLKPFVREVASVRHAQASAATTLTRMSPMASMVACITSPGTTGPTPSQVPVMMTSPGYSV</sequence>